<sequence length="64" mass="6531">MDDRDGVRAVVFARGGTGLLGTAVLVSLSAVSWLVASLAGGVEGWQVPGWLAAGHRDGRTPWAG</sequence>
<proteinExistence type="predicted"/>
<evidence type="ECO:0000256" key="1">
    <source>
        <dbReference type="SAM" id="Phobius"/>
    </source>
</evidence>
<dbReference type="AlphaFoldDB" id="A0A1V2I686"/>
<evidence type="ECO:0000313" key="3">
    <source>
        <dbReference type="Proteomes" id="UP000188929"/>
    </source>
</evidence>
<accession>A0A1V2I686</accession>
<reference evidence="3" key="1">
    <citation type="submission" date="2016-10" db="EMBL/GenBank/DDBJ databases">
        <title>Frankia sp. NRRL B-16386 Genome sequencing.</title>
        <authorList>
            <person name="Ghodhbane-Gtari F."/>
            <person name="Swanson E."/>
            <person name="Gueddou A."/>
            <person name="Hezbri K."/>
            <person name="Ktari K."/>
            <person name="Nouioui I."/>
            <person name="Morris K."/>
            <person name="Simpson S."/>
            <person name="Abebe-Akele F."/>
            <person name="Thomas K."/>
            <person name="Gtari M."/>
            <person name="Tisa L.S."/>
        </authorList>
    </citation>
    <scope>NUCLEOTIDE SEQUENCE [LARGE SCALE GENOMIC DNA]</scope>
    <source>
        <strain evidence="3">NRRL B-16386</strain>
    </source>
</reference>
<name>A0A1V2I686_9ACTN</name>
<keyword evidence="1" id="KW-0812">Transmembrane</keyword>
<dbReference type="EMBL" id="MOMC01000052">
    <property type="protein sequence ID" value="ONH26232.1"/>
    <property type="molecule type" value="Genomic_DNA"/>
</dbReference>
<gene>
    <name evidence="2" type="ORF">BL253_25200</name>
</gene>
<keyword evidence="1" id="KW-0472">Membrane</keyword>
<protein>
    <submittedName>
        <fullName evidence="2">Uncharacterized protein</fullName>
    </submittedName>
</protein>
<feature type="transmembrane region" description="Helical" evidence="1">
    <location>
        <begin position="12"/>
        <end position="36"/>
    </location>
</feature>
<keyword evidence="1" id="KW-1133">Transmembrane helix</keyword>
<comment type="caution">
    <text evidence="2">The sequence shown here is derived from an EMBL/GenBank/DDBJ whole genome shotgun (WGS) entry which is preliminary data.</text>
</comment>
<organism evidence="2 3">
    <name type="scientific">Pseudofrankia asymbiotica</name>
    <dbReference type="NCBI Taxonomy" id="1834516"/>
    <lineage>
        <taxon>Bacteria</taxon>
        <taxon>Bacillati</taxon>
        <taxon>Actinomycetota</taxon>
        <taxon>Actinomycetes</taxon>
        <taxon>Frankiales</taxon>
        <taxon>Frankiaceae</taxon>
        <taxon>Pseudofrankia</taxon>
    </lineage>
</organism>
<evidence type="ECO:0000313" key="2">
    <source>
        <dbReference type="EMBL" id="ONH26232.1"/>
    </source>
</evidence>
<keyword evidence="3" id="KW-1185">Reference proteome</keyword>
<dbReference type="Proteomes" id="UP000188929">
    <property type="component" value="Unassembled WGS sequence"/>
</dbReference>